<evidence type="ECO:0000313" key="2">
    <source>
        <dbReference type="Proteomes" id="UP000037755"/>
    </source>
</evidence>
<dbReference type="PATRIC" id="fig|1202724.3.peg.3863"/>
<comment type="caution">
    <text evidence="1">The sequence shown here is derived from an EMBL/GenBank/DDBJ whole genome shotgun (WGS) entry which is preliminary data.</text>
</comment>
<name>A0A0M8MBR2_9FLAO</name>
<dbReference type="OrthoDB" id="1259728at2"/>
<evidence type="ECO:0000313" key="1">
    <source>
        <dbReference type="EMBL" id="KOS07843.1"/>
    </source>
</evidence>
<dbReference type="AlphaFoldDB" id="A0A0M8MBR2"/>
<dbReference type="Proteomes" id="UP000037755">
    <property type="component" value="Unassembled WGS sequence"/>
</dbReference>
<accession>A0A0M8MBR2</accession>
<protein>
    <recommendedName>
        <fullName evidence="3">Lipoprotein</fullName>
    </recommendedName>
</protein>
<evidence type="ECO:0008006" key="3">
    <source>
        <dbReference type="Google" id="ProtNLM"/>
    </source>
</evidence>
<sequence length="116" mass="13450">MKRFILLSLSIGLLSCNNPTCFDYENMYKADSCVVIVKEIPKDVYTSSFDYKGIHPFTKKQCSCKSKKNYRRWADYSPYISIGDTLIKRKGELVFSIHKKDTILHFTYQCGGKGRK</sequence>
<proteinExistence type="predicted"/>
<dbReference type="EMBL" id="LIYD01000005">
    <property type="protein sequence ID" value="KOS07843.1"/>
    <property type="molecule type" value="Genomic_DNA"/>
</dbReference>
<gene>
    <name evidence="1" type="ORF">AM493_18610</name>
</gene>
<dbReference type="RefSeq" id="WP_054409560.1">
    <property type="nucleotide sequence ID" value="NZ_FOYA01000002.1"/>
</dbReference>
<dbReference type="PROSITE" id="PS51257">
    <property type="entry name" value="PROKAR_LIPOPROTEIN"/>
    <property type="match status" value="1"/>
</dbReference>
<keyword evidence="2" id="KW-1185">Reference proteome</keyword>
<reference evidence="1 2" key="1">
    <citation type="submission" date="2015-08" db="EMBL/GenBank/DDBJ databases">
        <title>Whole genome sequence of Flavobacterium akiainvivens IK-1T, from decaying Wikstroemia oahuensis, an endemic Hawaiian shrub.</title>
        <authorList>
            <person name="Wan X."/>
            <person name="Hou S."/>
            <person name="Saito J."/>
            <person name="Donachie S."/>
        </authorList>
    </citation>
    <scope>NUCLEOTIDE SEQUENCE [LARGE SCALE GENOMIC DNA]</scope>
    <source>
        <strain evidence="1 2">IK-1</strain>
    </source>
</reference>
<organism evidence="1 2">
    <name type="scientific">Flavobacterium akiainvivens</name>
    <dbReference type="NCBI Taxonomy" id="1202724"/>
    <lineage>
        <taxon>Bacteria</taxon>
        <taxon>Pseudomonadati</taxon>
        <taxon>Bacteroidota</taxon>
        <taxon>Flavobacteriia</taxon>
        <taxon>Flavobacteriales</taxon>
        <taxon>Flavobacteriaceae</taxon>
        <taxon>Flavobacterium</taxon>
    </lineage>
</organism>